<organism evidence="1 2">
    <name type="scientific">Gordonia humi</name>
    <dbReference type="NCBI Taxonomy" id="686429"/>
    <lineage>
        <taxon>Bacteria</taxon>
        <taxon>Bacillati</taxon>
        <taxon>Actinomycetota</taxon>
        <taxon>Actinomycetes</taxon>
        <taxon>Mycobacteriales</taxon>
        <taxon>Gordoniaceae</taxon>
        <taxon>Gordonia</taxon>
    </lineage>
</organism>
<dbReference type="InterPro" id="IPR050509">
    <property type="entry name" value="CoA-transferase_III"/>
</dbReference>
<comment type="caution">
    <text evidence="1">The sequence shown here is derived from an EMBL/GenBank/DDBJ whole genome shotgun (WGS) entry which is preliminary data.</text>
</comment>
<keyword evidence="1" id="KW-0808">Transferase</keyword>
<keyword evidence="2" id="KW-1185">Reference proteome</keyword>
<dbReference type="SUPFAM" id="SSF89796">
    <property type="entry name" value="CoA-transferase family III (CaiB/BaiF)"/>
    <property type="match status" value="2"/>
</dbReference>
<reference evidence="1 2" key="1">
    <citation type="submission" date="2020-08" db="EMBL/GenBank/DDBJ databases">
        <title>Sequencing the genomes of 1000 actinobacteria strains.</title>
        <authorList>
            <person name="Klenk H.-P."/>
        </authorList>
    </citation>
    <scope>NUCLEOTIDE SEQUENCE [LARGE SCALE GENOMIC DNA]</scope>
    <source>
        <strain evidence="1 2">DSM 45298</strain>
    </source>
</reference>
<dbReference type="RefSeq" id="WP_183370246.1">
    <property type="nucleotide sequence ID" value="NZ_BAABHL010000034.1"/>
</dbReference>
<evidence type="ECO:0000313" key="1">
    <source>
        <dbReference type="EMBL" id="MBB4135167.1"/>
    </source>
</evidence>
<dbReference type="InterPro" id="IPR044855">
    <property type="entry name" value="CoA-Trfase_III_dom3_sf"/>
</dbReference>
<dbReference type="InterPro" id="IPR023606">
    <property type="entry name" value="CoA-Trfase_III_dom_1_sf"/>
</dbReference>
<dbReference type="InterPro" id="IPR003673">
    <property type="entry name" value="CoA-Trfase_fam_III"/>
</dbReference>
<dbReference type="Gene3D" id="3.30.1540.10">
    <property type="entry name" value="formyl-coa transferase, domain 3"/>
    <property type="match status" value="1"/>
</dbReference>
<sequence>MKQLSSDPAPTPLDGVRVLESSSSQACRLAGMLLADLGADVVRTVGSSERDLADPQTLGWDRGKRFAGVGSSAEAARLAESAHVVLDDGTGLYSAAAGTANPRLVRVQLPPYGVVGRESDLPADPLLLSALSGFASVHPSYDPGTPIASVVSVLAGIHGAFGAVAAVAGLIEATETGRGRTLVTTGLDAGAAALSTLVMTGIDVDVVLSPGGRPDSRPSFRVYRCADGEYLHLAALTAEFFLPALDVLGRVDVMVMPGVDGEFMNVNRPEIAATVSPELERTFATRPRDEWVAALTAAGVPCAPVQSRVEWTMSDFVASAAPPVTREHPDLGEVVQPGTPFWFTDATVRPGALPTRSRFLRATDVWRDPAPVPASERGTSEPRRLPLDGLRVLDASTFLAGPTVGALMSDLGASVAKVESPSGDPYAVYAPSYASVNYGKTIGALDQRTPAGRASMVELLTDADVLIDNLRPSVARRLGLDRESVAAVNDRLIKVSVSGYGPDGPHAETPAFDPVLQSLSGMARAQGGSGEPVTAVAPILDVCTGALAAAAALAAVFSTTTRRRGEHTGSSLAAAASYVQLAELTVFPGCPAPEDGDRDYRGPQPWRRYHRASDGWIAVAAQTPDQVSALASATAAVSLTHDGVAVAVAQQPVEQWIGELSRAGVPVCRVTPAGGLLEDPLLIANGFSHVVRIPDLGRFRLARGYFTDLGVDSADRTARVWRLAAEAFDAAGTRHPGYGVIAEAE</sequence>
<dbReference type="PANTHER" id="PTHR48228">
    <property type="entry name" value="SUCCINYL-COA--D-CITRAMALATE COA-TRANSFERASE"/>
    <property type="match status" value="1"/>
</dbReference>
<dbReference type="Proteomes" id="UP000551501">
    <property type="component" value="Unassembled WGS sequence"/>
</dbReference>
<proteinExistence type="predicted"/>
<dbReference type="AlphaFoldDB" id="A0A840F6J9"/>
<dbReference type="Pfam" id="PF02515">
    <property type="entry name" value="CoA_transf_3"/>
    <property type="match status" value="2"/>
</dbReference>
<dbReference type="PANTHER" id="PTHR48228:SF7">
    <property type="entry name" value="FATTY ACYL-COA TRANSFERASE RV3272-RELATED"/>
    <property type="match status" value="1"/>
</dbReference>
<name>A0A840F6J9_9ACTN</name>
<protein>
    <submittedName>
        <fullName evidence="1">Crotonobetainyl-CoA:carnitine CoA-transferase CaiB-like acyl-CoA transferase</fullName>
    </submittedName>
</protein>
<dbReference type="GO" id="GO:0016740">
    <property type="term" value="F:transferase activity"/>
    <property type="evidence" value="ECO:0007669"/>
    <property type="project" value="UniProtKB-KW"/>
</dbReference>
<evidence type="ECO:0000313" key="2">
    <source>
        <dbReference type="Proteomes" id="UP000551501"/>
    </source>
</evidence>
<dbReference type="Gene3D" id="3.40.50.10540">
    <property type="entry name" value="Crotonobetainyl-coa:carnitine coa-transferase, domain 1"/>
    <property type="match status" value="2"/>
</dbReference>
<accession>A0A840F6J9</accession>
<dbReference type="EMBL" id="JACIFP010000001">
    <property type="protein sequence ID" value="MBB4135167.1"/>
    <property type="molecule type" value="Genomic_DNA"/>
</dbReference>
<gene>
    <name evidence="1" type="ORF">BKA16_001719</name>
</gene>